<dbReference type="AlphaFoldDB" id="A0AAW8G7Q1"/>
<protein>
    <recommendedName>
        <fullName evidence="2 15">ATP-dependent DNA helicase RecG</fullName>
        <ecNumber evidence="13 15">5.6.2.4</ecNumber>
    </recommendedName>
</protein>
<gene>
    <name evidence="19" type="ORF">QE383_000483</name>
</gene>
<dbReference type="NCBIfam" id="NF008166">
    <property type="entry name" value="PRK10917.1-4"/>
    <property type="match status" value="1"/>
</dbReference>
<dbReference type="GO" id="GO:0003677">
    <property type="term" value="F:DNA binding"/>
    <property type="evidence" value="ECO:0007669"/>
    <property type="project" value="UniProtKB-KW"/>
</dbReference>
<reference evidence="19" key="1">
    <citation type="submission" date="2023-07" db="EMBL/GenBank/DDBJ databases">
        <title>Functional and genomic diversity of the sorghum phyllosphere microbiome.</title>
        <authorList>
            <person name="Shade A."/>
        </authorList>
    </citation>
    <scope>NUCLEOTIDE SEQUENCE</scope>
    <source>
        <strain evidence="19">SORGH_AS_0908</strain>
    </source>
</reference>
<dbReference type="GO" id="GO:0005524">
    <property type="term" value="F:ATP binding"/>
    <property type="evidence" value="ECO:0007669"/>
    <property type="project" value="UniProtKB-KW"/>
</dbReference>
<dbReference type="PANTHER" id="PTHR47964">
    <property type="entry name" value="ATP-DEPENDENT DNA HELICASE HOMOLOG RECG, CHLOROPLASTIC"/>
    <property type="match status" value="1"/>
</dbReference>
<dbReference type="CDD" id="cd17992">
    <property type="entry name" value="DEXHc_RecG"/>
    <property type="match status" value="1"/>
</dbReference>
<feature type="compositionally biased region" description="Basic and acidic residues" evidence="16">
    <location>
        <begin position="442"/>
        <end position="462"/>
    </location>
</feature>
<evidence type="ECO:0000256" key="4">
    <source>
        <dbReference type="ARBA" id="ARBA00022763"/>
    </source>
</evidence>
<comment type="function">
    <text evidence="15">Plays a critical role in recombination and DNA repair. Helps process Holliday junction intermediates to mature products by catalyzing branch migration. Has replication fork regression activity, unwinds stalled or blocked replication forks to make a HJ that can be resolved. Has a DNA unwinding activity characteristic of a DNA helicase with 3'-5' polarity.</text>
</comment>
<organism evidence="19 20">
    <name type="scientific">Pseudoxanthomonas winnipegensis</name>
    <dbReference type="NCBI Taxonomy" id="2480810"/>
    <lineage>
        <taxon>Bacteria</taxon>
        <taxon>Pseudomonadati</taxon>
        <taxon>Pseudomonadota</taxon>
        <taxon>Gammaproteobacteria</taxon>
        <taxon>Lysobacterales</taxon>
        <taxon>Lysobacteraceae</taxon>
        <taxon>Pseudoxanthomonas</taxon>
    </lineage>
</organism>
<keyword evidence="7 15" id="KW-0067">ATP-binding</keyword>
<keyword evidence="4 15" id="KW-0227">DNA damage</keyword>
<dbReference type="CDD" id="cd04488">
    <property type="entry name" value="RecG_wedge_OBF"/>
    <property type="match status" value="1"/>
</dbReference>
<dbReference type="Pfam" id="PF00271">
    <property type="entry name" value="Helicase_C"/>
    <property type="match status" value="1"/>
</dbReference>
<dbReference type="PROSITE" id="PS51192">
    <property type="entry name" value="HELICASE_ATP_BIND_1"/>
    <property type="match status" value="1"/>
</dbReference>
<dbReference type="Pfam" id="PF19833">
    <property type="entry name" value="RecG_dom3_C"/>
    <property type="match status" value="1"/>
</dbReference>
<keyword evidence="5 15" id="KW-0378">Hydrolase</keyword>
<comment type="catalytic activity">
    <reaction evidence="14 15">
        <text>ATP + H2O = ADP + phosphate + H(+)</text>
        <dbReference type="Rhea" id="RHEA:13065"/>
        <dbReference type="ChEBI" id="CHEBI:15377"/>
        <dbReference type="ChEBI" id="CHEBI:15378"/>
        <dbReference type="ChEBI" id="CHEBI:30616"/>
        <dbReference type="ChEBI" id="CHEBI:43474"/>
        <dbReference type="ChEBI" id="CHEBI:456216"/>
        <dbReference type="EC" id="5.6.2.4"/>
    </reaction>
</comment>
<evidence type="ECO:0000256" key="6">
    <source>
        <dbReference type="ARBA" id="ARBA00022806"/>
    </source>
</evidence>
<dbReference type="GO" id="GO:0016787">
    <property type="term" value="F:hydrolase activity"/>
    <property type="evidence" value="ECO:0007669"/>
    <property type="project" value="UniProtKB-KW"/>
</dbReference>
<dbReference type="InterPro" id="IPR011545">
    <property type="entry name" value="DEAD/DEAH_box_helicase_dom"/>
</dbReference>
<evidence type="ECO:0000256" key="8">
    <source>
        <dbReference type="ARBA" id="ARBA00023125"/>
    </source>
</evidence>
<evidence type="ECO:0000256" key="1">
    <source>
        <dbReference type="ARBA" id="ARBA00007504"/>
    </source>
</evidence>
<keyword evidence="6 15" id="KW-0347">Helicase</keyword>
<comment type="similarity">
    <text evidence="1 15">Belongs to the helicase family. RecG subfamily.</text>
</comment>
<keyword evidence="8" id="KW-0238">DNA-binding</keyword>
<feature type="region of interest" description="Disordered" evidence="16">
    <location>
        <begin position="431"/>
        <end position="463"/>
    </location>
</feature>
<evidence type="ECO:0000256" key="12">
    <source>
        <dbReference type="ARBA" id="ARBA00034617"/>
    </source>
</evidence>
<dbReference type="Gene3D" id="3.40.50.300">
    <property type="entry name" value="P-loop containing nucleotide triphosphate hydrolases"/>
    <property type="match status" value="2"/>
</dbReference>
<dbReference type="Pfam" id="PF17191">
    <property type="entry name" value="RecG_wedge"/>
    <property type="match status" value="1"/>
</dbReference>
<evidence type="ECO:0000259" key="18">
    <source>
        <dbReference type="PROSITE" id="PS51194"/>
    </source>
</evidence>
<dbReference type="InterPro" id="IPR014001">
    <property type="entry name" value="Helicase_ATP-bd"/>
</dbReference>
<feature type="domain" description="Helicase C-terminal" evidence="18">
    <location>
        <begin position="527"/>
        <end position="684"/>
    </location>
</feature>
<comment type="catalytic activity">
    <reaction evidence="12 15">
        <text>Couples ATP hydrolysis with the unwinding of duplex DNA by translocating in the 3'-5' direction.</text>
        <dbReference type="EC" id="5.6.2.4"/>
    </reaction>
</comment>
<keyword evidence="11" id="KW-0413">Isomerase</keyword>
<dbReference type="InterPro" id="IPR012340">
    <property type="entry name" value="NA-bd_OB-fold"/>
</dbReference>
<proteinExistence type="inferred from homology"/>
<dbReference type="InterPro" id="IPR033454">
    <property type="entry name" value="RecG_wedge"/>
</dbReference>
<dbReference type="GO" id="GO:0006281">
    <property type="term" value="P:DNA repair"/>
    <property type="evidence" value="ECO:0007669"/>
    <property type="project" value="UniProtKB-UniRule"/>
</dbReference>
<evidence type="ECO:0000256" key="3">
    <source>
        <dbReference type="ARBA" id="ARBA00022741"/>
    </source>
</evidence>
<name>A0AAW8G7Q1_9GAMM</name>
<evidence type="ECO:0000256" key="11">
    <source>
        <dbReference type="ARBA" id="ARBA00023235"/>
    </source>
</evidence>
<dbReference type="Gene3D" id="2.40.50.140">
    <property type="entry name" value="Nucleic acid-binding proteins"/>
    <property type="match status" value="1"/>
</dbReference>
<dbReference type="FunFam" id="3.40.50.300:FF:000391">
    <property type="entry name" value="ATP-dependent DNA helicase RecG"/>
    <property type="match status" value="1"/>
</dbReference>
<dbReference type="SUPFAM" id="SSF50249">
    <property type="entry name" value="Nucleic acid-binding proteins"/>
    <property type="match status" value="1"/>
</dbReference>
<dbReference type="SMART" id="SM00490">
    <property type="entry name" value="HELICc"/>
    <property type="match status" value="1"/>
</dbReference>
<evidence type="ECO:0000313" key="19">
    <source>
        <dbReference type="EMBL" id="MDQ1118175.1"/>
    </source>
</evidence>
<dbReference type="EMBL" id="JAUTBB010000001">
    <property type="protein sequence ID" value="MDQ1118175.1"/>
    <property type="molecule type" value="Genomic_DNA"/>
</dbReference>
<dbReference type="GO" id="GO:0043138">
    <property type="term" value="F:3'-5' DNA helicase activity"/>
    <property type="evidence" value="ECO:0007669"/>
    <property type="project" value="UniProtKB-EC"/>
</dbReference>
<dbReference type="PANTHER" id="PTHR47964:SF1">
    <property type="entry name" value="ATP-DEPENDENT DNA HELICASE HOMOLOG RECG, CHLOROPLASTIC"/>
    <property type="match status" value="1"/>
</dbReference>
<evidence type="ECO:0000256" key="16">
    <source>
        <dbReference type="SAM" id="MobiDB-lite"/>
    </source>
</evidence>
<dbReference type="NCBIfam" id="TIGR00643">
    <property type="entry name" value="recG"/>
    <property type="match status" value="1"/>
</dbReference>
<dbReference type="SUPFAM" id="SSF52540">
    <property type="entry name" value="P-loop containing nucleoside triphosphate hydrolases"/>
    <property type="match status" value="2"/>
</dbReference>
<dbReference type="Pfam" id="PF00270">
    <property type="entry name" value="DEAD"/>
    <property type="match status" value="1"/>
</dbReference>
<comment type="caution">
    <text evidence="19">The sequence shown here is derived from an EMBL/GenBank/DDBJ whole genome shotgun (WGS) entry which is preliminary data.</text>
</comment>
<dbReference type="InterPro" id="IPR045562">
    <property type="entry name" value="RecG_dom3_C"/>
</dbReference>
<accession>A0AAW8G7Q1</accession>
<dbReference type="PROSITE" id="PS51194">
    <property type="entry name" value="HELICASE_CTER"/>
    <property type="match status" value="1"/>
</dbReference>
<evidence type="ECO:0000256" key="2">
    <source>
        <dbReference type="ARBA" id="ARBA00017846"/>
    </source>
</evidence>
<evidence type="ECO:0000256" key="15">
    <source>
        <dbReference type="RuleBase" id="RU363016"/>
    </source>
</evidence>
<dbReference type="Proteomes" id="UP001234354">
    <property type="component" value="Unassembled WGS sequence"/>
</dbReference>
<keyword evidence="10 15" id="KW-0234">DNA repair</keyword>
<dbReference type="InterPro" id="IPR047112">
    <property type="entry name" value="RecG/Mfd"/>
</dbReference>
<dbReference type="InterPro" id="IPR001650">
    <property type="entry name" value="Helicase_C-like"/>
</dbReference>
<evidence type="ECO:0000256" key="9">
    <source>
        <dbReference type="ARBA" id="ARBA00023172"/>
    </source>
</evidence>
<evidence type="ECO:0000256" key="7">
    <source>
        <dbReference type="ARBA" id="ARBA00022840"/>
    </source>
</evidence>
<evidence type="ECO:0000256" key="10">
    <source>
        <dbReference type="ARBA" id="ARBA00023204"/>
    </source>
</evidence>
<evidence type="ECO:0000256" key="14">
    <source>
        <dbReference type="ARBA" id="ARBA00048988"/>
    </source>
</evidence>
<evidence type="ECO:0000256" key="13">
    <source>
        <dbReference type="ARBA" id="ARBA00034808"/>
    </source>
</evidence>
<evidence type="ECO:0000259" key="17">
    <source>
        <dbReference type="PROSITE" id="PS51192"/>
    </source>
</evidence>
<evidence type="ECO:0000313" key="20">
    <source>
        <dbReference type="Proteomes" id="UP001234354"/>
    </source>
</evidence>
<dbReference type="InterPro" id="IPR027417">
    <property type="entry name" value="P-loop_NTPase"/>
</dbReference>
<evidence type="ECO:0000256" key="5">
    <source>
        <dbReference type="ARBA" id="ARBA00022801"/>
    </source>
</evidence>
<keyword evidence="3 15" id="KW-0547">Nucleotide-binding</keyword>
<dbReference type="SMART" id="SM00487">
    <property type="entry name" value="DEXDc"/>
    <property type="match status" value="1"/>
</dbReference>
<dbReference type="GO" id="GO:0006310">
    <property type="term" value="P:DNA recombination"/>
    <property type="evidence" value="ECO:0007669"/>
    <property type="project" value="UniProtKB-UniRule"/>
</dbReference>
<dbReference type="EC" id="5.6.2.4" evidence="13 15"/>
<feature type="domain" description="Helicase ATP-binding" evidence="17">
    <location>
        <begin position="301"/>
        <end position="491"/>
    </location>
</feature>
<dbReference type="InterPro" id="IPR004609">
    <property type="entry name" value="ATP-dep_DNA_helicase_RecG"/>
</dbReference>
<keyword evidence="9 15" id="KW-0233">DNA recombination</keyword>
<sequence length="749" mass="80868">MTGPTMPAVRSLEPAFHQPIVGLSGAGPKLAEKLAARGLLTLQDLWLLLPLRYEDRTSLTPIARLQPGVAAQVEGTIEAVERGFRYRPVLRVAIGDESRATLVLRFFHFRAAQVAQFAIGARLRVYGVPRQGQQGLEIIHPSYRLLDAQGDTPLGETLEPVYPAIEGVGPAVLRKLISQALDRLPDQAALELLPEPLLRQQRLPDGQALPSLREALLTMHRPARDADVAALSAGTHPAQRRLALEELLAHHLSLRRQRIALQQHGAHALAGKGALVAKLLKTLPFRLTGAQQRVFAQIRADLAQPRPMLRLVQGDVGSGKTVVAALAAMLAVESGKQVALAAPTELLAEQHLANLRGWLEPLGVRVAWLAGKVTGKARAKVLEDVASGAAQVVVGTHALMQEAVAFHDLALAIVDEQHRFGVHQRLALRDKGRAAPQAPSGRARDGERQGTRDGDQAIDRRLSPHQLVMTATPIPRTLAMAAYADLDVSAIDELPPGRTPVQTIVLSAERRPELIERIRVACAEGRQVYWVCTLIEEADDDAKAQAGSAGPGLRFEAQAAQTTFEQLTAALPQARVALVHGRMKPAEKQAVMRAFKQGECDLLVATTVIEVGVDVPNASLMVIENAERLGLAQLHQLRGRVGRGAMASSCVLLYQAPLSQMARERLDTMRQTNDGFLIAEKDLELRGPGELLGTRQTGLAAFRVADLARDAGLLPQVHALADRLLDTDPALADRLIARWIGGAARYASA</sequence>